<protein>
    <submittedName>
        <fullName evidence="1">Uncharacterized protein</fullName>
    </submittedName>
</protein>
<gene>
    <name evidence="1" type="ORF">M9H77_24449</name>
</gene>
<evidence type="ECO:0000313" key="1">
    <source>
        <dbReference type="EMBL" id="KAI5665126.1"/>
    </source>
</evidence>
<dbReference type="Proteomes" id="UP001060085">
    <property type="component" value="Linkage Group LG05"/>
</dbReference>
<dbReference type="EMBL" id="CM044705">
    <property type="protein sequence ID" value="KAI5665126.1"/>
    <property type="molecule type" value="Genomic_DNA"/>
</dbReference>
<name>A0ACC0AWI8_CATRO</name>
<evidence type="ECO:0000313" key="2">
    <source>
        <dbReference type="Proteomes" id="UP001060085"/>
    </source>
</evidence>
<accession>A0ACC0AWI8</accession>
<keyword evidence="2" id="KW-1185">Reference proteome</keyword>
<organism evidence="1 2">
    <name type="scientific">Catharanthus roseus</name>
    <name type="common">Madagascar periwinkle</name>
    <name type="synonym">Vinca rosea</name>
    <dbReference type="NCBI Taxonomy" id="4058"/>
    <lineage>
        <taxon>Eukaryota</taxon>
        <taxon>Viridiplantae</taxon>
        <taxon>Streptophyta</taxon>
        <taxon>Embryophyta</taxon>
        <taxon>Tracheophyta</taxon>
        <taxon>Spermatophyta</taxon>
        <taxon>Magnoliopsida</taxon>
        <taxon>eudicotyledons</taxon>
        <taxon>Gunneridae</taxon>
        <taxon>Pentapetalae</taxon>
        <taxon>asterids</taxon>
        <taxon>lamiids</taxon>
        <taxon>Gentianales</taxon>
        <taxon>Apocynaceae</taxon>
        <taxon>Rauvolfioideae</taxon>
        <taxon>Vinceae</taxon>
        <taxon>Catharanthinae</taxon>
        <taxon>Catharanthus</taxon>
    </lineage>
</organism>
<reference evidence="2" key="1">
    <citation type="journal article" date="2023" name="Nat. Plants">
        <title>Single-cell RNA sequencing provides a high-resolution roadmap for understanding the multicellular compartmentation of specialized metabolism.</title>
        <authorList>
            <person name="Sun S."/>
            <person name="Shen X."/>
            <person name="Li Y."/>
            <person name="Li Y."/>
            <person name="Wang S."/>
            <person name="Li R."/>
            <person name="Zhang H."/>
            <person name="Shen G."/>
            <person name="Guo B."/>
            <person name="Wei J."/>
            <person name="Xu J."/>
            <person name="St-Pierre B."/>
            <person name="Chen S."/>
            <person name="Sun C."/>
        </authorList>
    </citation>
    <scope>NUCLEOTIDE SEQUENCE [LARGE SCALE GENOMIC DNA]</scope>
</reference>
<comment type="caution">
    <text evidence="1">The sequence shown here is derived from an EMBL/GenBank/DDBJ whole genome shotgun (WGS) entry which is preliminary data.</text>
</comment>
<proteinExistence type="predicted"/>
<sequence length="128" mass="14055">MIGSYNPQKRASAGKGITGNLVQLPEVCSVPFFLYLSLSLSLFPFLTTNSLTSPTDKQEAVAEPKDQEEKLRVSKTPKDRENGETIQRRRARDCTRIEAAVVKREAGRTFRGSPMDGPGGQLEPPGHP</sequence>